<evidence type="ECO:0000256" key="6">
    <source>
        <dbReference type="ARBA" id="ARBA00022989"/>
    </source>
</evidence>
<dbReference type="PROSITE" id="PS51123">
    <property type="entry name" value="OMPA_2"/>
    <property type="match status" value="1"/>
</dbReference>
<dbReference type="InterPro" id="IPR050330">
    <property type="entry name" value="Bact_OuterMem_StrucFunc"/>
</dbReference>
<organism evidence="12 13">
    <name type="scientific">Aerophobetes bacterium</name>
    <dbReference type="NCBI Taxonomy" id="2030807"/>
    <lineage>
        <taxon>Bacteria</taxon>
        <taxon>Candidatus Aerophobota</taxon>
    </lineage>
</organism>
<dbReference type="Pfam" id="PF00691">
    <property type="entry name" value="OmpA"/>
    <property type="match status" value="1"/>
</dbReference>
<keyword evidence="7 9" id="KW-0472">Membrane</keyword>
<evidence type="ECO:0000256" key="5">
    <source>
        <dbReference type="ARBA" id="ARBA00022692"/>
    </source>
</evidence>
<dbReference type="EMBL" id="QMPZ01000065">
    <property type="protein sequence ID" value="RLE09067.1"/>
    <property type="molecule type" value="Genomic_DNA"/>
</dbReference>
<dbReference type="PANTHER" id="PTHR30329:SF21">
    <property type="entry name" value="LIPOPROTEIN YIAD-RELATED"/>
    <property type="match status" value="1"/>
</dbReference>
<feature type="transmembrane region" description="Helical" evidence="10">
    <location>
        <begin position="32"/>
        <end position="52"/>
    </location>
</feature>
<reference evidence="12 13" key="1">
    <citation type="submission" date="2018-06" db="EMBL/GenBank/DDBJ databases">
        <title>Extensive metabolic versatility and redundancy in microbially diverse, dynamic hydrothermal sediments.</title>
        <authorList>
            <person name="Dombrowski N."/>
            <person name="Teske A."/>
            <person name="Baker B.J."/>
        </authorList>
    </citation>
    <scope>NUCLEOTIDE SEQUENCE [LARGE SCALE GENOMIC DNA]</scope>
    <source>
        <strain evidence="12">B47_G16</strain>
    </source>
</reference>
<evidence type="ECO:0000256" key="4">
    <source>
        <dbReference type="ARBA" id="ARBA00022475"/>
    </source>
</evidence>
<evidence type="ECO:0000256" key="3">
    <source>
        <dbReference type="ARBA" id="ARBA00008914"/>
    </source>
</evidence>
<evidence type="ECO:0000256" key="2">
    <source>
        <dbReference type="ARBA" id="ARBA00004442"/>
    </source>
</evidence>
<dbReference type="GO" id="GO:0009279">
    <property type="term" value="C:cell outer membrane"/>
    <property type="evidence" value="ECO:0007669"/>
    <property type="project" value="UniProtKB-SubCell"/>
</dbReference>
<keyword evidence="4" id="KW-1003">Cell membrane</keyword>
<evidence type="ECO:0000313" key="12">
    <source>
        <dbReference type="EMBL" id="RLE09067.1"/>
    </source>
</evidence>
<proteinExistence type="inferred from homology"/>
<dbReference type="InterPro" id="IPR006664">
    <property type="entry name" value="OMP_bac"/>
</dbReference>
<keyword evidence="5 10" id="KW-0812">Transmembrane</keyword>
<keyword evidence="8" id="KW-0998">Cell outer membrane</keyword>
<keyword evidence="6 10" id="KW-1133">Transmembrane helix</keyword>
<gene>
    <name evidence="12" type="ORF">DRJ00_05160</name>
</gene>
<dbReference type="Proteomes" id="UP000279422">
    <property type="component" value="Unassembled WGS sequence"/>
</dbReference>
<dbReference type="PRINTS" id="PR01021">
    <property type="entry name" value="OMPADOMAIN"/>
</dbReference>
<dbReference type="GO" id="GO:0005886">
    <property type="term" value="C:plasma membrane"/>
    <property type="evidence" value="ECO:0007669"/>
    <property type="project" value="UniProtKB-SubCell"/>
</dbReference>
<name>A0A497E598_UNCAE</name>
<dbReference type="PANTHER" id="PTHR30329">
    <property type="entry name" value="STATOR ELEMENT OF FLAGELLAR MOTOR COMPLEX"/>
    <property type="match status" value="1"/>
</dbReference>
<dbReference type="InterPro" id="IPR025713">
    <property type="entry name" value="MotB-like_N_dom"/>
</dbReference>
<evidence type="ECO:0000256" key="9">
    <source>
        <dbReference type="PROSITE-ProRule" id="PRU00473"/>
    </source>
</evidence>
<sequence>MRLPVATIYLSGEKKLARRDEGDRRSGGPSYMVLYANLMTLLMTFFIVLVSMGSMEEERVKVGVGAFRKALFTGGLGILWEKRAISFDYLIEQEKMKIKQRISTSLKETLGKEMEEQRITVATIKEGVVLKLPGKVLFDLGKAELKPEAKRTLDKIIPLLKSYSYDIQVEGHTDNLPIHTKRFRSNWELSAARAISVVKYLMQNGISQQRLSALGYGEYRPIVPNDTPEHRALNRRIEILIKVSSI</sequence>
<dbReference type="Gene3D" id="3.30.1330.60">
    <property type="entry name" value="OmpA-like domain"/>
    <property type="match status" value="1"/>
</dbReference>
<evidence type="ECO:0000256" key="7">
    <source>
        <dbReference type="ARBA" id="ARBA00023136"/>
    </source>
</evidence>
<evidence type="ECO:0000259" key="11">
    <source>
        <dbReference type="PROSITE" id="PS51123"/>
    </source>
</evidence>
<dbReference type="CDD" id="cd07185">
    <property type="entry name" value="OmpA_C-like"/>
    <property type="match status" value="1"/>
</dbReference>
<evidence type="ECO:0000256" key="8">
    <source>
        <dbReference type="ARBA" id="ARBA00023237"/>
    </source>
</evidence>
<comment type="similarity">
    <text evidence="3">Belongs to the MotB family.</text>
</comment>
<feature type="domain" description="OmpA-like" evidence="11">
    <location>
        <begin position="125"/>
        <end position="245"/>
    </location>
</feature>
<evidence type="ECO:0000256" key="10">
    <source>
        <dbReference type="SAM" id="Phobius"/>
    </source>
</evidence>
<dbReference type="InterPro" id="IPR006665">
    <property type="entry name" value="OmpA-like"/>
</dbReference>
<evidence type="ECO:0000256" key="1">
    <source>
        <dbReference type="ARBA" id="ARBA00004162"/>
    </source>
</evidence>
<comment type="subcellular location">
    <subcellularLocation>
        <location evidence="1">Cell membrane</location>
        <topology evidence="1">Single-pass membrane protein</topology>
    </subcellularLocation>
    <subcellularLocation>
        <location evidence="2">Cell outer membrane</location>
    </subcellularLocation>
</comment>
<dbReference type="InterPro" id="IPR036737">
    <property type="entry name" value="OmpA-like_sf"/>
</dbReference>
<dbReference type="AlphaFoldDB" id="A0A497E598"/>
<dbReference type="Pfam" id="PF13677">
    <property type="entry name" value="MotB_plug"/>
    <property type="match status" value="1"/>
</dbReference>
<comment type="caution">
    <text evidence="12">The sequence shown here is derived from an EMBL/GenBank/DDBJ whole genome shotgun (WGS) entry which is preliminary data.</text>
</comment>
<accession>A0A497E598</accession>
<dbReference type="SUPFAM" id="SSF103088">
    <property type="entry name" value="OmpA-like"/>
    <property type="match status" value="1"/>
</dbReference>
<protein>
    <recommendedName>
        <fullName evidence="11">OmpA-like domain-containing protein</fullName>
    </recommendedName>
</protein>
<evidence type="ECO:0000313" key="13">
    <source>
        <dbReference type="Proteomes" id="UP000279422"/>
    </source>
</evidence>